<evidence type="ECO:0000256" key="5">
    <source>
        <dbReference type="ARBA" id="ARBA00022475"/>
    </source>
</evidence>
<dbReference type="SUPFAM" id="SSF52172">
    <property type="entry name" value="CheY-like"/>
    <property type="match status" value="2"/>
</dbReference>
<dbReference type="PROSITE" id="PS50112">
    <property type="entry name" value="PAS"/>
    <property type="match status" value="2"/>
</dbReference>
<dbReference type="SMART" id="SM00065">
    <property type="entry name" value="GAF"/>
    <property type="match status" value="1"/>
</dbReference>
<dbReference type="InterPro" id="IPR003661">
    <property type="entry name" value="HisK_dim/P_dom"/>
</dbReference>
<comment type="caution">
    <text evidence="26">The sequence shown here is derived from an EMBL/GenBank/DDBJ whole genome shotgun (WGS) entry which is preliminary data.</text>
</comment>
<feature type="domain" description="PAC" evidence="24">
    <location>
        <begin position="570"/>
        <end position="622"/>
    </location>
</feature>
<dbReference type="CDD" id="cd00156">
    <property type="entry name" value="REC"/>
    <property type="match status" value="1"/>
</dbReference>
<dbReference type="GO" id="GO:0005886">
    <property type="term" value="C:plasma membrane"/>
    <property type="evidence" value="ECO:0007669"/>
    <property type="project" value="UniProtKB-SubCell"/>
</dbReference>
<dbReference type="Gene3D" id="3.40.50.2300">
    <property type="match status" value="2"/>
</dbReference>
<comment type="similarity">
    <text evidence="3">In the N-terminal section; belongs to the phytochrome family.</text>
</comment>
<reference evidence="26 27" key="1">
    <citation type="submission" date="2018-04" db="EMBL/GenBank/DDBJ databases">
        <authorList>
            <person name="Go L.Y."/>
            <person name="Mitchell J.A."/>
        </authorList>
    </citation>
    <scope>NUCLEOTIDE SEQUENCE [LARGE SCALE GENOMIC DNA]</scope>
    <source>
        <strain evidence="26">ULC066bin1</strain>
    </source>
</reference>
<dbReference type="Gene3D" id="3.30.565.10">
    <property type="entry name" value="Histidine kinase-like ATPase, C-terminal domain"/>
    <property type="match status" value="1"/>
</dbReference>
<feature type="domain" description="HPt" evidence="25">
    <location>
        <begin position="1158"/>
        <end position="1260"/>
    </location>
</feature>
<dbReference type="CDD" id="cd16922">
    <property type="entry name" value="HATPase_EvgS-ArcB-TorS-like"/>
    <property type="match status" value="1"/>
</dbReference>
<feature type="modified residue" description="4-aspartylphosphate" evidence="19">
    <location>
        <position position="1070"/>
    </location>
</feature>
<dbReference type="SMART" id="SM00086">
    <property type="entry name" value="PAC"/>
    <property type="match status" value="3"/>
</dbReference>
<dbReference type="PROSITE" id="PS50046">
    <property type="entry name" value="PHYTOCHROME_2"/>
    <property type="match status" value="1"/>
</dbReference>
<evidence type="ECO:0000259" key="25">
    <source>
        <dbReference type="PROSITE" id="PS50894"/>
    </source>
</evidence>
<keyword evidence="12" id="KW-1133">Transmembrane helix</keyword>
<evidence type="ECO:0000256" key="18">
    <source>
        <dbReference type="PROSITE-ProRule" id="PRU00110"/>
    </source>
</evidence>
<dbReference type="CDD" id="cd00082">
    <property type="entry name" value="HisKA"/>
    <property type="match status" value="1"/>
</dbReference>
<keyword evidence="14" id="KW-0472">Membrane</keyword>
<feature type="domain" description="PAS" evidence="23">
    <location>
        <begin position="257"/>
        <end position="312"/>
    </location>
</feature>
<evidence type="ECO:0000256" key="1">
    <source>
        <dbReference type="ARBA" id="ARBA00000085"/>
    </source>
</evidence>
<dbReference type="SUPFAM" id="SSF47384">
    <property type="entry name" value="Homodimeric domain of signal transducing histidine kinase"/>
    <property type="match status" value="1"/>
</dbReference>
<dbReference type="PROSITE" id="PS50113">
    <property type="entry name" value="PAC"/>
    <property type="match status" value="3"/>
</dbReference>
<evidence type="ECO:0000256" key="3">
    <source>
        <dbReference type="ARBA" id="ARBA00006402"/>
    </source>
</evidence>
<feature type="domain" description="Response regulatory" evidence="22">
    <location>
        <begin position="1021"/>
        <end position="1136"/>
    </location>
</feature>
<feature type="domain" description="Phytochrome chromophore attachment site" evidence="20">
    <location>
        <begin position="142"/>
        <end position="206"/>
    </location>
</feature>
<dbReference type="Gene3D" id="1.20.120.160">
    <property type="entry name" value="HPT domain"/>
    <property type="match status" value="1"/>
</dbReference>
<dbReference type="SMART" id="SM00448">
    <property type="entry name" value="REC"/>
    <property type="match status" value="2"/>
</dbReference>
<dbReference type="GO" id="GO:0000155">
    <property type="term" value="F:phosphorelay sensor kinase activity"/>
    <property type="evidence" value="ECO:0007669"/>
    <property type="project" value="InterPro"/>
</dbReference>
<dbReference type="InterPro" id="IPR016132">
    <property type="entry name" value="Phyto_chromo_attachment"/>
</dbReference>
<dbReference type="InterPro" id="IPR036641">
    <property type="entry name" value="HPT_dom_sf"/>
</dbReference>
<dbReference type="InterPro" id="IPR008207">
    <property type="entry name" value="Sig_transdc_His_kin_Hpt_dom"/>
</dbReference>
<evidence type="ECO:0000259" key="23">
    <source>
        <dbReference type="PROSITE" id="PS50112"/>
    </source>
</evidence>
<dbReference type="EMBL" id="QBML01000048">
    <property type="protein sequence ID" value="PZO35884.1"/>
    <property type="molecule type" value="Genomic_DNA"/>
</dbReference>
<organism evidence="26 27">
    <name type="scientific">Pseudanabaena frigida</name>
    <dbReference type="NCBI Taxonomy" id="945775"/>
    <lineage>
        <taxon>Bacteria</taxon>
        <taxon>Bacillati</taxon>
        <taxon>Cyanobacteriota</taxon>
        <taxon>Cyanophyceae</taxon>
        <taxon>Pseudanabaenales</taxon>
        <taxon>Pseudanabaenaceae</taxon>
        <taxon>Pseudanabaena</taxon>
    </lineage>
</organism>
<keyword evidence="8" id="KW-0812">Transmembrane</keyword>
<dbReference type="Pfam" id="PF01627">
    <property type="entry name" value="Hpt"/>
    <property type="match status" value="1"/>
</dbReference>
<dbReference type="InterPro" id="IPR036890">
    <property type="entry name" value="HATPase_C_sf"/>
</dbReference>
<dbReference type="InterPro" id="IPR011006">
    <property type="entry name" value="CheY-like_superfamily"/>
</dbReference>
<dbReference type="PANTHER" id="PTHR45339">
    <property type="entry name" value="HYBRID SIGNAL TRANSDUCTION HISTIDINE KINASE J"/>
    <property type="match status" value="1"/>
</dbReference>
<dbReference type="GO" id="GO:0005524">
    <property type="term" value="F:ATP binding"/>
    <property type="evidence" value="ECO:0007669"/>
    <property type="project" value="UniProtKB-KW"/>
</dbReference>
<dbReference type="FunFam" id="3.30.565.10:FF:000010">
    <property type="entry name" value="Sensor histidine kinase RcsC"/>
    <property type="match status" value="1"/>
</dbReference>
<dbReference type="PROSITE" id="PS50109">
    <property type="entry name" value="HIS_KIN"/>
    <property type="match status" value="1"/>
</dbReference>
<dbReference type="InterPro" id="IPR001789">
    <property type="entry name" value="Sig_transdc_resp-reg_receiver"/>
</dbReference>
<feature type="domain" description="PAC" evidence="24">
    <location>
        <begin position="315"/>
        <end position="367"/>
    </location>
</feature>
<feature type="modified residue" description="4-aspartylphosphate" evidence="19">
    <location>
        <position position="931"/>
    </location>
</feature>
<feature type="domain" description="PAC" evidence="24">
    <location>
        <begin position="443"/>
        <end position="495"/>
    </location>
</feature>
<dbReference type="InterPro" id="IPR035965">
    <property type="entry name" value="PAS-like_dom_sf"/>
</dbReference>
<evidence type="ECO:0000256" key="15">
    <source>
        <dbReference type="ARBA" id="ARBA00064003"/>
    </source>
</evidence>
<dbReference type="Proteomes" id="UP000249467">
    <property type="component" value="Unassembled WGS sequence"/>
</dbReference>
<dbReference type="Pfam" id="PF08447">
    <property type="entry name" value="PAS_3"/>
    <property type="match status" value="3"/>
</dbReference>
<dbReference type="InterPro" id="IPR003594">
    <property type="entry name" value="HATPase_dom"/>
</dbReference>
<dbReference type="SUPFAM" id="SSF55874">
    <property type="entry name" value="ATPase domain of HSP90 chaperone/DNA topoisomerase II/histidine kinase"/>
    <property type="match status" value="1"/>
</dbReference>
<keyword evidence="11" id="KW-0067">ATP-binding</keyword>
<dbReference type="InterPro" id="IPR005467">
    <property type="entry name" value="His_kinase_dom"/>
</dbReference>
<dbReference type="InterPro" id="IPR004358">
    <property type="entry name" value="Sig_transdc_His_kin-like_C"/>
</dbReference>
<protein>
    <recommendedName>
        <fullName evidence="17">Circadian input-output histidine kinase CikA</fullName>
        <ecNumber evidence="4">2.7.13.3</ecNumber>
    </recommendedName>
    <alternativeName>
        <fullName evidence="16">Sensory/regulatory protein RpfC</fullName>
    </alternativeName>
</protein>
<dbReference type="SMART" id="SM00387">
    <property type="entry name" value="HATPase_c"/>
    <property type="match status" value="1"/>
</dbReference>
<dbReference type="FunFam" id="1.10.287.130:FF:000002">
    <property type="entry name" value="Two-component osmosensing histidine kinase"/>
    <property type="match status" value="1"/>
</dbReference>
<evidence type="ECO:0000256" key="19">
    <source>
        <dbReference type="PROSITE-ProRule" id="PRU00169"/>
    </source>
</evidence>
<evidence type="ECO:0000256" key="7">
    <source>
        <dbReference type="ARBA" id="ARBA00022679"/>
    </source>
</evidence>
<dbReference type="PROSITE" id="PS50894">
    <property type="entry name" value="HPT"/>
    <property type="match status" value="1"/>
</dbReference>
<dbReference type="InterPro" id="IPR000700">
    <property type="entry name" value="PAS-assoc_C"/>
</dbReference>
<proteinExistence type="inferred from homology"/>
<dbReference type="PANTHER" id="PTHR45339:SF1">
    <property type="entry name" value="HYBRID SIGNAL TRANSDUCTION HISTIDINE KINASE J"/>
    <property type="match status" value="1"/>
</dbReference>
<keyword evidence="13" id="KW-0902">Two-component regulatory system</keyword>
<keyword evidence="7" id="KW-0808">Transferase</keyword>
<evidence type="ECO:0000256" key="16">
    <source>
        <dbReference type="ARBA" id="ARBA00068150"/>
    </source>
</evidence>
<evidence type="ECO:0000256" key="13">
    <source>
        <dbReference type="ARBA" id="ARBA00023012"/>
    </source>
</evidence>
<dbReference type="CDD" id="cd00130">
    <property type="entry name" value="PAS"/>
    <property type="match status" value="3"/>
</dbReference>
<dbReference type="InterPro" id="IPR013655">
    <property type="entry name" value="PAS_fold_3"/>
</dbReference>
<evidence type="ECO:0000259" key="21">
    <source>
        <dbReference type="PROSITE" id="PS50109"/>
    </source>
</evidence>
<keyword evidence="9" id="KW-0547">Nucleotide-binding</keyword>
<dbReference type="Pfam" id="PF00072">
    <property type="entry name" value="Response_reg"/>
    <property type="match status" value="2"/>
</dbReference>
<evidence type="ECO:0000256" key="8">
    <source>
        <dbReference type="ARBA" id="ARBA00022692"/>
    </source>
</evidence>
<evidence type="ECO:0000256" key="2">
    <source>
        <dbReference type="ARBA" id="ARBA00004651"/>
    </source>
</evidence>
<dbReference type="PROSITE" id="PS50110">
    <property type="entry name" value="RESPONSE_REGULATORY"/>
    <property type="match status" value="2"/>
</dbReference>
<dbReference type="SUPFAM" id="SSF47226">
    <property type="entry name" value="Histidine-containing phosphotransfer domain, HPT domain"/>
    <property type="match status" value="1"/>
</dbReference>
<dbReference type="SUPFAM" id="SSF55785">
    <property type="entry name" value="PYP-like sensor domain (PAS domain)"/>
    <property type="match status" value="3"/>
</dbReference>
<evidence type="ECO:0000313" key="27">
    <source>
        <dbReference type="Proteomes" id="UP000249467"/>
    </source>
</evidence>
<dbReference type="Gene3D" id="2.10.70.100">
    <property type="match status" value="1"/>
</dbReference>
<evidence type="ECO:0000256" key="12">
    <source>
        <dbReference type="ARBA" id="ARBA00022989"/>
    </source>
</evidence>
<evidence type="ECO:0000256" key="4">
    <source>
        <dbReference type="ARBA" id="ARBA00012438"/>
    </source>
</evidence>
<gene>
    <name evidence="26" type="ORF">DCF19_22885</name>
</gene>
<reference evidence="26 27" key="2">
    <citation type="submission" date="2018-06" db="EMBL/GenBank/DDBJ databases">
        <title>Metagenomic assembly of (sub)arctic Cyanobacteria and their associated microbiome from non-axenic cultures.</title>
        <authorList>
            <person name="Baurain D."/>
        </authorList>
    </citation>
    <scope>NUCLEOTIDE SEQUENCE [LARGE SCALE GENOMIC DNA]</scope>
    <source>
        <strain evidence="26">ULC066bin1</strain>
    </source>
</reference>
<dbReference type="EC" id="2.7.13.3" evidence="4"/>
<dbReference type="CDD" id="cd17546">
    <property type="entry name" value="REC_hyHK_CKI1_RcsC-like"/>
    <property type="match status" value="1"/>
</dbReference>
<evidence type="ECO:0000259" key="20">
    <source>
        <dbReference type="PROSITE" id="PS50046"/>
    </source>
</evidence>
<evidence type="ECO:0000256" key="9">
    <source>
        <dbReference type="ARBA" id="ARBA00022741"/>
    </source>
</evidence>
<dbReference type="SMART" id="SM00388">
    <property type="entry name" value="HisKA"/>
    <property type="match status" value="1"/>
</dbReference>
<name>A0A2W4VSQ4_9CYAN</name>
<evidence type="ECO:0000256" key="10">
    <source>
        <dbReference type="ARBA" id="ARBA00022777"/>
    </source>
</evidence>
<dbReference type="NCBIfam" id="TIGR00229">
    <property type="entry name" value="sensory_box"/>
    <property type="match status" value="2"/>
</dbReference>
<feature type="domain" description="Response regulatory" evidence="22">
    <location>
        <begin position="882"/>
        <end position="993"/>
    </location>
</feature>
<dbReference type="Gene3D" id="3.30.450.20">
    <property type="entry name" value="PAS domain"/>
    <property type="match status" value="3"/>
</dbReference>
<comment type="subunit">
    <text evidence="15">At low DSF concentrations, interacts with RpfF.</text>
</comment>
<evidence type="ECO:0000259" key="22">
    <source>
        <dbReference type="PROSITE" id="PS50110"/>
    </source>
</evidence>
<dbReference type="InterPro" id="IPR003018">
    <property type="entry name" value="GAF"/>
</dbReference>
<evidence type="ECO:0000256" key="14">
    <source>
        <dbReference type="ARBA" id="ARBA00023136"/>
    </source>
</evidence>
<dbReference type="InterPro" id="IPR000014">
    <property type="entry name" value="PAS"/>
</dbReference>
<dbReference type="CDD" id="cd00088">
    <property type="entry name" value="HPT"/>
    <property type="match status" value="1"/>
</dbReference>
<keyword evidence="10" id="KW-0418">Kinase</keyword>
<dbReference type="Pfam" id="PF01590">
    <property type="entry name" value="GAF"/>
    <property type="match status" value="1"/>
</dbReference>
<evidence type="ECO:0000259" key="24">
    <source>
        <dbReference type="PROSITE" id="PS50113"/>
    </source>
</evidence>
<keyword evidence="6 19" id="KW-0597">Phosphoprotein</keyword>
<accession>A0A2W4VSQ4</accession>
<feature type="domain" description="Histidine kinase" evidence="21">
    <location>
        <begin position="639"/>
        <end position="862"/>
    </location>
</feature>
<comment type="catalytic activity">
    <reaction evidence="1">
        <text>ATP + protein L-histidine = ADP + protein N-phospho-L-histidine.</text>
        <dbReference type="EC" id="2.7.13.3"/>
    </reaction>
</comment>
<evidence type="ECO:0000256" key="6">
    <source>
        <dbReference type="ARBA" id="ARBA00022553"/>
    </source>
</evidence>
<dbReference type="AlphaFoldDB" id="A0A2W4VSQ4"/>
<evidence type="ECO:0000256" key="11">
    <source>
        <dbReference type="ARBA" id="ARBA00022840"/>
    </source>
</evidence>
<dbReference type="PRINTS" id="PR00344">
    <property type="entry name" value="BCTRLSENSOR"/>
</dbReference>
<comment type="subcellular location">
    <subcellularLocation>
        <location evidence="2">Cell membrane</location>
        <topology evidence="2">Multi-pass membrane protein</topology>
    </subcellularLocation>
</comment>
<evidence type="ECO:0000313" key="26">
    <source>
        <dbReference type="EMBL" id="PZO35884.1"/>
    </source>
</evidence>
<dbReference type="Pfam" id="PF00512">
    <property type="entry name" value="HisKA"/>
    <property type="match status" value="1"/>
</dbReference>
<dbReference type="SUPFAM" id="SSF55781">
    <property type="entry name" value="GAF domain-like"/>
    <property type="match status" value="1"/>
</dbReference>
<dbReference type="SMART" id="SM00091">
    <property type="entry name" value="PAS"/>
    <property type="match status" value="2"/>
</dbReference>
<dbReference type="Gene3D" id="1.10.287.130">
    <property type="match status" value="1"/>
</dbReference>
<dbReference type="InterPro" id="IPR001610">
    <property type="entry name" value="PAC"/>
</dbReference>
<keyword evidence="5" id="KW-1003">Cell membrane</keyword>
<dbReference type="Pfam" id="PF02518">
    <property type="entry name" value="HATPase_c"/>
    <property type="match status" value="1"/>
</dbReference>
<feature type="domain" description="PAS" evidence="23">
    <location>
        <begin position="496"/>
        <end position="566"/>
    </location>
</feature>
<dbReference type="Gene3D" id="3.30.450.40">
    <property type="match status" value="1"/>
</dbReference>
<dbReference type="InterPro" id="IPR036097">
    <property type="entry name" value="HisK_dim/P_sf"/>
</dbReference>
<feature type="modified residue" description="Phosphohistidine" evidence="18">
    <location>
        <position position="1197"/>
    </location>
</feature>
<sequence length="1262" mass="142677">MSYLYPESSNNNNLSNALAVGNINQSNLSLATEKSRVRMLICAEIVQNIRLSKNTAEIFAKITTNLLIFFRAVHVSIYKLDKSQDTKGLSIISGTTIAKAISPYCESCSQIQIEKILSEEYQWGENTSGTIIDLYTAELVECEVDLAEIFAGKSYLLVPILLAEIDRDRPLWGFLIVHQCSALKDESFQSSWDRDDVLMLQQIATQIEITLQREFHNNSMYQQLEEANRAYEILFRWTQQYRTLVEQVPCVSYVSPIDNTSEFANISPQIQELLGVSASEWNAEFFNSWAEYVHPEDRDRIQQKVRKTIETGEPFCDEYRMITHDNRVIWVRDHANIGLAIDGKTKVLRGSAFDISDRKEIEQALITSEARLSEAQRVAKIGNWEWNLLTDKVIGSTEWYDILNLDAASEGFSREEISSVFVREDYEDLNLAIEKAISIGESYRKELRMIKHDKSYCYLEAIGHAEYDSNSKVVRLYGTLQDISDRKIAELRLLQNKKLLRLTIDNAPIGIITFNLAARFLTANQSFCQTLGYAQEELLNLTTLDLTHPNSIEITLSAFDRLLTDEVTSIRVENQYIHKNGQAIDAISYVGLLKDEHGNPIQFIASVEDLTKRKQAELQLASAKLTEAQNQAKSEFLAIMSHELRTPMNAVIGMTSLLQDTSLSPQQHQYVSTIRQGGEVLLSVINNFLDFSRIESGRLEIEEHPFNIQQCIEEVIDLMTSRTAEKSLELFNIINLDIPRQIVSDYARLRQILVNLVSNAIKFTEKGEIVITVDSQLIDLANNTYKLLFNVHDTGIGIAPEAIPRLFKAFSQADKSINRQYGGTGLGLAICRELCELMGGEIEVRSTVGKGSTFSFSIRVNAIAPNNSDETMEIAPELKGKHILNINPNPTLQKAISLYTQSWEMRTQNVHNAAEALKSLDLYDFDVVLIDRQLEDTDGIDLARNIREIFPELKLILLGSVSMPVNLKTASFITIVNKPITSTKLYQALIKAFTTSNTATPKQNIHSPILETNFAKLHPFQILVVEDNPTNQKLLLLVLEKLGYEVEAVSNGLDAVNALTKQSYDLIFMDIQMPIMDGLTATTQIRQLPNRHPWIVGLSANAFSSSQESALLAGIDEYLTKPLKTEDLLTTLQRVPKRIRSRQSLNQETLISLEDSIGKQNLSELINTYLEHSAQAIANMKEAFKNKDFKTLYSENHTLKGGCGTFGASQLFSLCKELQNLFATHTESYNFTTTEIKQIEKILKSIEEEYPYTNQELQSRNN</sequence>
<evidence type="ECO:0000256" key="17">
    <source>
        <dbReference type="ARBA" id="ARBA00074306"/>
    </source>
</evidence>
<dbReference type="InterPro" id="IPR029016">
    <property type="entry name" value="GAF-like_dom_sf"/>
</dbReference>